<organism evidence="1 2">
    <name type="scientific">Intoshia linei</name>
    <dbReference type="NCBI Taxonomy" id="1819745"/>
    <lineage>
        <taxon>Eukaryota</taxon>
        <taxon>Metazoa</taxon>
        <taxon>Spiralia</taxon>
        <taxon>Lophotrochozoa</taxon>
        <taxon>Mesozoa</taxon>
        <taxon>Orthonectida</taxon>
        <taxon>Rhopaluridae</taxon>
        <taxon>Intoshia</taxon>
    </lineage>
</organism>
<dbReference type="Proteomes" id="UP000078046">
    <property type="component" value="Unassembled WGS sequence"/>
</dbReference>
<name>A0A177ARX8_9BILA</name>
<reference evidence="1 2" key="1">
    <citation type="submission" date="2016-04" db="EMBL/GenBank/DDBJ databases">
        <title>The genome of Intoshia linei affirms orthonectids as highly simplified spiralians.</title>
        <authorList>
            <person name="Mikhailov K.V."/>
            <person name="Slusarev G.S."/>
            <person name="Nikitin M.A."/>
            <person name="Logacheva M.D."/>
            <person name="Penin A."/>
            <person name="Aleoshin V."/>
            <person name="Panchin Y.V."/>
        </authorList>
    </citation>
    <scope>NUCLEOTIDE SEQUENCE [LARGE SCALE GENOMIC DNA]</scope>
    <source>
        <strain evidence="1">Intl2013</strain>
        <tissue evidence="1">Whole animal</tissue>
    </source>
</reference>
<dbReference type="EMBL" id="LWCA01001648">
    <property type="protein sequence ID" value="OAF64735.1"/>
    <property type="molecule type" value="Genomic_DNA"/>
</dbReference>
<protein>
    <submittedName>
        <fullName evidence="1">Uncharacterized protein</fullName>
    </submittedName>
</protein>
<gene>
    <name evidence="1" type="ORF">A3Q56_07555</name>
</gene>
<keyword evidence="2" id="KW-1185">Reference proteome</keyword>
<comment type="caution">
    <text evidence="1">The sequence shown here is derived from an EMBL/GenBank/DDBJ whole genome shotgun (WGS) entry which is preliminary data.</text>
</comment>
<dbReference type="SUPFAM" id="SSF110296">
    <property type="entry name" value="Oligoxyloglucan reducing end-specific cellobiohydrolase"/>
    <property type="match status" value="1"/>
</dbReference>
<dbReference type="AlphaFoldDB" id="A0A177ARX8"/>
<proteinExistence type="predicted"/>
<accession>A0A177ARX8</accession>
<evidence type="ECO:0000313" key="1">
    <source>
        <dbReference type="EMBL" id="OAF64735.1"/>
    </source>
</evidence>
<evidence type="ECO:0000313" key="2">
    <source>
        <dbReference type="Proteomes" id="UP000078046"/>
    </source>
</evidence>
<sequence>MIILSWALLHKMNCIYYAHHNNINVVIGDVSIYRSKHYIKMYRHRHFKFELIGNYKYDIIKLGYIPEVHYTFYIKYKNKNRVITVMHFNSGQTLVFNSNINIIETLRVEMDPKYSNSIILYNNIMFIHIHETKIAIKKMPIKRIMWTSFDSNFVYLFSKNSIFICDLKNMKIKQVLSQVMSIVFYHALIAIKMNGEKYLLINLTKFRKIDAPIHSQPSQFHSHQVQIMDVMPIRNRIIIYTKEYEYEGFLKILKWLFKLEKKQFLKFYISNSSKLTYKKIISIPSMQEKKHDVIVLFRSVFENFSVGFIQINGLLYTSYDNGDTWNILKSELKSKLQIIFNTYKKLKISEIRLIKKRMSRSLMYFGGDKWYDVIGEDTYETRNIYNYNIDNKKENFVFLAIYTKYKLWLSYDGARSWSRIFKKNRFELINSRYYIHHYSKETFLNIVNLFSMIQFKIILNKLKKCTIDNRTTISILNNAYKIYDFQNNSNRNCFLNLDNLKMERIKQKCELKDYACSIYAERDRNTGKCFKVNTKWINFLFSKSDEIELYDFVFDSMFYKNKCHGNIIIQQNNNFIRVNITNNITHKSKLVFIFIVLPGNHPSSENQINYKTHSLSELTFSSKKLLTQNFNTF</sequence>